<keyword evidence="4" id="KW-1185">Reference proteome</keyword>
<reference evidence="3 4" key="1">
    <citation type="journal article" date="2011" name="J. Bacteriol.">
        <title>Genome sequence of Methyloversatilis universalis FAM5T, a methylotrophic representative of the order Rhodocyclales.</title>
        <authorList>
            <person name="Kittichotirat W."/>
            <person name="Good N.M."/>
            <person name="Hall R."/>
            <person name="Bringel F."/>
            <person name="Lajus A."/>
            <person name="Medigue C."/>
            <person name="Smalley N.E."/>
            <person name="Beck D."/>
            <person name="Bumgarner R."/>
            <person name="Vuilleumier S."/>
            <person name="Kalyuzhnaya M.G."/>
        </authorList>
    </citation>
    <scope>NUCLEOTIDE SEQUENCE [LARGE SCALE GENOMIC DNA]</scope>
    <source>
        <strain evidence="4">ATCC BAA-1314 / JCM 13912 / FAM5</strain>
    </source>
</reference>
<feature type="compositionally biased region" description="Basic residues" evidence="1">
    <location>
        <begin position="155"/>
        <end position="165"/>
    </location>
</feature>
<dbReference type="AlphaFoldDB" id="F5RCL3"/>
<dbReference type="OrthoDB" id="8536851at2"/>
<dbReference type="STRING" id="1000565.METUNv1_02017"/>
<evidence type="ECO:0000313" key="4">
    <source>
        <dbReference type="Proteomes" id="UP000005019"/>
    </source>
</evidence>
<protein>
    <submittedName>
        <fullName evidence="3">Uncharacterized protein</fullName>
    </submittedName>
</protein>
<keyword evidence="2" id="KW-0732">Signal</keyword>
<feature type="signal peptide" evidence="2">
    <location>
        <begin position="1"/>
        <end position="19"/>
    </location>
</feature>
<organism evidence="3 4">
    <name type="scientific">Methyloversatilis universalis (strain ATCC BAA-1314 / DSM 25237 / JCM 13912 / CCUG 52030 / FAM5)</name>
    <dbReference type="NCBI Taxonomy" id="1000565"/>
    <lineage>
        <taxon>Bacteria</taxon>
        <taxon>Pseudomonadati</taxon>
        <taxon>Pseudomonadota</taxon>
        <taxon>Betaproteobacteria</taxon>
        <taxon>Nitrosomonadales</taxon>
        <taxon>Sterolibacteriaceae</taxon>
        <taxon>Methyloversatilis</taxon>
    </lineage>
</organism>
<feature type="region of interest" description="Disordered" evidence="1">
    <location>
        <begin position="119"/>
        <end position="165"/>
    </location>
</feature>
<feature type="compositionally biased region" description="Basic and acidic residues" evidence="1">
    <location>
        <begin position="119"/>
        <end position="147"/>
    </location>
</feature>
<sequence>MKALMMALALSATAGSAMAADVGVSISIGQPGFYGHIDIGDYYPRPQLIYPQPVVIVPGPVMAPVYMHVPPGHAKNWRKYCGRYEACGRPVYFVQDRWYNDVYVPRYRERHGYREARYDDHRDRGEWRDERGGYRGDRDDDRPDRGGRGNGHGNGKGHGHGHGRD</sequence>
<evidence type="ECO:0000313" key="3">
    <source>
        <dbReference type="EMBL" id="EGK71793.1"/>
    </source>
</evidence>
<evidence type="ECO:0000256" key="1">
    <source>
        <dbReference type="SAM" id="MobiDB-lite"/>
    </source>
</evidence>
<dbReference type="Proteomes" id="UP000005019">
    <property type="component" value="Unassembled WGS sequence"/>
</dbReference>
<accession>F5RCL3</accession>
<comment type="caution">
    <text evidence="3">The sequence shown here is derived from an EMBL/GenBank/DDBJ whole genome shotgun (WGS) entry which is preliminary data.</text>
</comment>
<proteinExistence type="predicted"/>
<name>F5RCL3_METUF</name>
<dbReference type="EMBL" id="AFHG01000048">
    <property type="protein sequence ID" value="EGK71793.1"/>
    <property type="molecule type" value="Genomic_DNA"/>
</dbReference>
<evidence type="ECO:0000256" key="2">
    <source>
        <dbReference type="SAM" id="SignalP"/>
    </source>
</evidence>
<dbReference type="RefSeq" id="WP_008061254.1">
    <property type="nucleotide sequence ID" value="NZ_AFHG01000048.1"/>
</dbReference>
<dbReference type="eggNOG" id="ENOG5031JJE">
    <property type="taxonomic scope" value="Bacteria"/>
</dbReference>
<gene>
    <name evidence="3" type="ORF">METUNv1_02017</name>
</gene>
<feature type="chain" id="PRO_5003330929" evidence="2">
    <location>
        <begin position="20"/>
        <end position="165"/>
    </location>
</feature>